<dbReference type="InterPro" id="IPR052929">
    <property type="entry name" value="RNase_H-like_EbsB-rel"/>
</dbReference>
<dbReference type="Pfam" id="PF13456">
    <property type="entry name" value="RVT_3"/>
    <property type="match status" value="1"/>
</dbReference>
<accession>A0ABR0PLX5</accession>
<comment type="caution">
    <text evidence="2">The sequence shown here is derived from an EMBL/GenBank/DDBJ whole genome shotgun (WGS) entry which is preliminary data.</text>
</comment>
<evidence type="ECO:0000259" key="1">
    <source>
        <dbReference type="Pfam" id="PF13456"/>
    </source>
</evidence>
<organism evidence="2 3">
    <name type="scientific">Gossypium arboreum</name>
    <name type="common">Tree cotton</name>
    <name type="synonym">Gossypium nanking</name>
    <dbReference type="NCBI Taxonomy" id="29729"/>
    <lineage>
        <taxon>Eukaryota</taxon>
        <taxon>Viridiplantae</taxon>
        <taxon>Streptophyta</taxon>
        <taxon>Embryophyta</taxon>
        <taxon>Tracheophyta</taxon>
        <taxon>Spermatophyta</taxon>
        <taxon>Magnoliopsida</taxon>
        <taxon>eudicotyledons</taxon>
        <taxon>Gunneridae</taxon>
        <taxon>Pentapetalae</taxon>
        <taxon>rosids</taxon>
        <taxon>malvids</taxon>
        <taxon>Malvales</taxon>
        <taxon>Malvaceae</taxon>
        <taxon>Malvoideae</taxon>
        <taxon>Gossypium</taxon>
    </lineage>
</organism>
<dbReference type="InterPro" id="IPR002156">
    <property type="entry name" value="RNaseH_domain"/>
</dbReference>
<proteinExistence type="predicted"/>
<protein>
    <recommendedName>
        <fullName evidence="1">RNase H type-1 domain-containing protein</fullName>
    </recommendedName>
</protein>
<reference evidence="2 3" key="1">
    <citation type="submission" date="2023-03" db="EMBL/GenBank/DDBJ databases">
        <title>WGS of Gossypium arboreum.</title>
        <authorList>
            <person name="Yu D."/>
        </authorList>
    </citation>
    <scope>NUCLEOTIDE SEQUENCE [LARGE SCALE GENOMIC DNA]</scope>
    <source>
        <tissue evidence="2">Leaf</tissue>
    </source>
</reference>
<dbReference type="Proteomes" id="UP001358586">
    <property type="component" value="Chromosome 6"/>
</dbReference>
<evidence type="ECO:0000313" key="2">
    <source>
        <dbReference type="EMBL" id="KAK5825314.1"/>
    </source>
</evidence>
<keyword evidence="3" id="KW-1185">Reference proteome</keyword>
<dbReference type="EMBL" id="JARKNE010000006">
    <property type="protein sequence ID" value="KAK5825314.1"/>
    <property type="molecule type" value="Genomic_DNA"/>
</dbReference>
<feature type="domain" description="RNase H type-1" evidence="1">
    <location>
        <begin position="62"/>
        <end position="128"/>
    </location>
</feature>
<name>A0ABR0PLX5_GOSAR</name>
<gene>
    <name evidence="2" type="ORF">PVK06_020132</name>
</gene>
<evidence type="ECO:0000313" key="3">
    <source>
        <dbReference type="Proteomes" id="UP001358586"/>
    </source>
</evidence>
<sequence>MGDKGHFGKGILLEDYFVVRYGQPGEKEMLECMRRGVEKRTLKILQEVRKWKHPPGQSVKINFDVTYDGRLCHSTLGIVARNSEGNVLLPYSEIHQQVTSAFLAEALACRKTAQIGIDMQWPKLIIKATHYQ</sequence>
<dbReference type="PANTHER" id="PTHR47074">
    <property type="entry name" value="BNAC02G40300D PROTEIN"/>
    <property type="match status" value="1"/>
</dbReference>
<dbReference type="PANTHER" id="PTHR47074:SF61">
    <property type="entry name" value="RNASE H TYPE-1 DOMAIN-CONTAINING PROTEIN"/>
    <property type="match status" value="1"/>
</dbReference>